<proteinExistence type="predicted"/>
<evidence type="ECO:0000313" key="2">
    <source>
        <dbReference type="Proteomes" id="UP000661006"/>
    </source>
</evidence>
<accession>A0A9Q2FNJ4</accession>
<dbReference type="EMBL" id="JABCQN010000017">
    <property type="protein sequence ID" value="MBF0872146.1"/>
    <property type="molecule type" value="Genomic_DNA"/>
</dbReference>
<protein>
    <submittedName>
        <fullName evidence="1">Uncharacterized protein</fullName>
    </submittedName>
</protein>
<name>A0A9Q2FNJ4_GLUJA</name>
<reference evidence="1" key="2">
    <citation type="submission" date="2020-11" db="EMBL/GenBank/DDBJ databases">
        <title>Description of novel Gluconobacter species.</title>
        <authorList>
            <person name="Cleenwerck I."/>
            <person name="Cnockaert M."/>
            <person name="Borremans W."/>
            <person name="Wieme A.D."/>
            <person name="De Vuyst L."/>
            <person name="Vandamme P."/>
        </authorList>
    </citation>
    <scope>NUCLEOTIDE SEQUENCE</scope>
    <source>
        <strain evidence="1">R71697</strain>
    </source>
</reference>
<dbReference type="GeneID" id="81476028"/>
<sequence>MNFLRSESDGIVFGYTRRQSNTPIGGLSYKSMNYHRHSGYKRGKTIWSSDFPVSQEPIAFDESDFAQWMDGAGNLWWTSNGAATKVGANGERLAFFPQCSNRPGPWHGYPVSPKDDENYEIPEQLIREWETKNIIDDLIACRMRKGKI</sequence>
<comment type="caution">
    <text evidence="1">The sequence shown here is derived from an EMBL/GenBank/DDBJ whole genome shotgun (WGS) entry which is preliminary data.</text>
</comment>
<evidence type="ECO:0000313" key="1">
    <source>
        <dbReference type="EMBL" id="MBF0872146.1"/>
    </source>
</evidence>
<organism evidence="1 2">
    <name type="scientific">Gluconobacter japonicus</name>
    <dbReference type="NCBI Taxonomy" id="376620"/>
    <lineage>
        <taxon>Bacteria</taxon>
        <taxon>Pseudomonadati</taxon>
        <taxon>Pseudomonadota</taxon>
        <taxon>Alphaproteobacteria</taxon>
        <taxon>Acetobacterales</taxon>
        <taxon>Acetobacteraceae</taxon>
        <taxon>Gluconobacter</taxon>
    </lineage>
</organism>
<dbReference type="Proteomes" id="UP000661006">
    <property type="component" value="Unassembled WGS sequence"/>
</dbReference>
<reference evidence="1" key="1">
    <citation type="submission" date="2020-04" db="EMBL/GenBank/DDBJ databases">
        <authorList>
            <person name="Sombolestani A."/>
        </authorList>
    </citation>
    <scope>NUCLEOTIDE SEQUENCE</scope>
    <source>
        <strain evidence="1">R71697</strain>
    </source>
</reference>
<gene>
    <name evidence="1" type="ORF">HKD32_15140</name>
</gene>
<dbReference type="AlphaFoldDB" id="A0A9Q2FNJ4"/>
<dbReference type="RefSeq" id="WP_156471950.1">
    <property type="nucleotide sequence ID" value="NZ_JABCQN010000017.1"/>
</dbReference>